<reference evidence="2" key="1">
    <citation type="submission" date="2020-10" db="EMBL/GenBank/DDBJ databases">
        <title>Microbiome of the Black Sea water column analyzed by genome centric metagenomics.</title>
        <authorList>
            <person name="Cabello-Yeves P.J."/>
            <person name="Callieri C."/>
            <person name="Picazo A."/>
            <person name="Mehrshad M."/>
            <person name="Haro-Moreno J.M."/>
            <person name="Roda-Garcia J."/>
            <person name="Dzembekova N."/>
            <person name="Slabakova V."/>
            <person name="Slabakova N."/>
            <person name="Moncheva S."/>
            <person name="Rodriguez-Valera F."/>
        </authorList>
    </citation>
    <scope>NUCLEOTIDE SEQUENCE</scope>
    <source>
        <strain evidence="2">BS307-5m-G5</strain>
    </source>
</reference>
<protein>
    <submittedName>
        <fullName evidence="2">Chromosomal replication initiator DnaA</fullName>
    </submittedName>
</protein>
<evidence type="ECO:0000313" key="2">
    <source>
        <dbReference type="EMBL" id="MBL6761525.1"/>
    </source>
</evidence>
<dbReference type="PANTHER" id="PTHR30050:SF5">
    <property type="entry name" value="DNAA REGULATORY INACTIVATOR HDA"/>
    <property type="match status" value="1"/>
</dbReference>
<sequence length="229" mass="25100">MAEQLVFDLPQRAAMGREAFLVSDSNRQAVALVDGFADWSTPVQWIYGPTGAGKSHLGAVLAGRFKILTIEATALTGPQMMALLDGTAAYEGVIIDRLDRLPPEAEEALFHLLNFARHEGVKILLLSEKTATQMPLRLPDLASRLKAIAAVAIKSPDDSLMRGLMVKLFGDRQIKIEARVVDYLLPRIVRDYASMANLVGTIDRRALAEKRPITVPMVAEILESHISDT</sequence>
<dbReference type="PANTHER" id="PTHR30050">
    <property type="entry name" value="CHROMOSOMAL REPLICATION INITIATOR PROTEIN DNAA"/>
    <property type="match status" value="1"/>
</dbReference>
<feature type="domain" description="Hda lid" evidence="1">
    <location>
        <begin position="171"/>
        <end position="222"/>
    </location>
</feature>
<dbReference type="Proteomes" id="UP000785783">
    <property type="component" value="Unassembled WGS sequence"/>
</dbReference>
<dbReference type="AlphaFoldDB" id="A0A937HCH5"/>
<dbReference type="EMBL" id="JADHOK010000017">
    <property type="protein sequence ID" value="MBL6761525.1"/>
    <property type="molecule type" value="Genomic_DNA"/>
</dbReference>
<evidence type="ECO:0000259" key="1">
    <source>
        <dbReference type="Pfam" id="PF22688"/>
    </source>
</evidence>
<dbReference type="InterPro" id="IPR027417">
    <property type="entry name" value="P-loop_NTPase"/>
</dbReference>
<accession>A0A937HCH5</accession>
<dbReference type="GO" id="GO:0006270">
    <property type="term" value="P:DNA replication initiation"/>
    <property type="evidence" value="ECO:0007669"/>
    <property type="project" value="TreeGrafter"/>
</dbReference>
<comment type="caution">
    <text evidence="2">The sequence shown here is derived from an EMBL/GenBank/DDBJ whole genome shotgun (WGS) entry which is preliminary data.</text>
</comment>
<organism evidence="2 3">
    <name type="scientific">PS1 clade bacterium</name>
    <dbReference type="NCBI Taxonomy" id="2175152"/>
    <lineage>
        <taxon>Bacteria</taxon>
        <taxon>Pseudomonadati</taxon>
        <taxon>Pseudomonadota</taxon>
        <taxon>Alphaproteobacteria</taxon>
        <taxon>PS1 clade</taxon>
    </lineage>
</organism>
<proteinExistence type="predicted"/>
<dbReference type="Gene3D" id="3.40.50.300">
    <property type="entry name" value="P-loop containing nucleotide triphosphate hydrolases"/>
    <property type="match status" value="1"/>
</dbReference>
<dbReference type="SUPFAM" id="SSF52540">
    <property type="entry name" value="P-loop containing nucleoside triphosphate hydrolases"/>
    <property type="match status" value="1"/>
</dbReference>
<dbReference type="GO" id="GO:0005886">
    <property type="term" value="C:plasma membrane"/>
    <property type="evidence" value="ECO:0007669"/>
    <property type="project" value="TreeGrafter"/>
</dbReference>
<name>A0A937HCH5_9PROT</name>
<dbReference type="Pfam" id="PF22688">
    <property type="entry name" value="Hda_lid"/>
    <property type="match status" value="1"/>
</dbReference>
<dbReference type="GO" id="GO:0003688">
    <property type="term" value="F:DNA replication origin binding"/>
    <property type="evidence" value="ECO:0007669"/>
    <property type="project" value="TreeGrafter"/>
</dbReference>
<evidence type="ECO:0000313" key="3">
    <source>
        <dbReference type="Proteomes" id="UP000785783"/>
    </source>
</evidence>
<gene>
    <name evidence="2" type="ORF">ISQ19_02385</name>
</gene>
<dbReference type="Gene3D" id="1.10.8.60">
    <property type="match status" value="1"/>
</dbReference>
<dbReference type="InterPro" id="IPR055199">
    <property type="entry name" value="Hda_lid"/>
</dbReference>